<dbReference type="EMBL" id="FOTK01000075">
    <property type="protein sequence ID" value="SFM91231.1"/>
    <property type="molecule type" value="Genomic_DNA"/>
</dbReference>
<evidence type="ECO:0000313" key="2">
    <source>
        <dbReference type="Proteomes" id="UP000199048"/>
    </source>
</evidence>
<protein>
    <submittedName>
        <fullName evidence="1">Uncharacterized protein</fullName>
    </submittedName>
</protein>
<name>A0A1I4UQM7_9HYPH</name>
<dbReference type="AlphaFoldDB" id="A0A1I4UQM7"/>
<evidence type="ECO:0000313" key="1">
    <source>
        <dbReference type="EMBL" id="SFM91231.1"/>
    </source>
</evidence>
<proteinExistence type="predicted"/>
<accession>A0A1I4UQM7</accession>
<gene>
    <name evidence="1" type="ORF">SAMN05192568_10751</name>
</gene>
<sequence>MPCGCTRRRIAFAGAIRSTLRGAPGAIAPAARMIVRTTVEDVEAMARRIVTGRAGVGSGIPKGRDHPNP</sequence>
<keyword evidence="2" id="KW-1185">Reference proteome</keyword>
<organism evidence="1 2">
    <name type="scientific">Methylobacterium pseudosasicola</name>
    <dbReference type="NCBI Taxonomy" id="582667"/>
    <lineage>
        <taxon>Bacteria</taxon>
        <taxon>Pseudomonadati</taxon>
        <taxon>Pseudomonadota</taxon>
        <taxon>Alphaproteobacteria</taxon>
        <taxon>Hyphomicrobiales</taxon>
        <taxon>Methylobacteriaceae</taxon>
        <taxon>Methylobacterium</taxon>
    </lineage>
</organism>
<dbReference type="Proteomes" id="UP000199048">
    <property type="component" value="Unassembled WGS sequence"/>
</dbReference>
<reference evidence="2" key="1">
    <citation type="submission" date="2016-10" db="EMBL/GenBank/DDBJ databases">
        <authorList>
            <person name="Varghese N."/>
            <person name="Submissions S."/>
        </authorList>
    </citation>
    <scope>NUCLEOTIDE SEQUENCE [LARGE SCALE GENOMIC DNA]</scope>
    <source>
        <strain evidence="2">BL36</strain>
    </source>
</reference>